<proteinExistence type="inferred from homology"/>
<dbReference type="Pfam" id="PF13855">
    <property type="entry name" value="LRR_8"/>
    <property type="match status" value="1"/>
</dbReference>
<evidence type="ECO:0000256" key="4">
    <source>
        <dbReference type="ARBA" id="ARBA00022741"/>
    </source>
</evidence>
<evidence type="ECO:0000256" key="5">
    <source>
        <dbReference type="ARBA" id="ARBA00022821"/>
    </source>
</evidence>
<evidence type="ECO:0000313" key="11">
    <source>
        <dbReference type="Proteomes" id="UP000237000"/>
    </source>
</evidence>
<dbReference type="PANTHER" id="PTHR33463:SF187">
    <property type="entry name" value="AND NB-ARC DOMAIN DISEASE RESISTANCE PROTEIN, PUTATIVE-RELATED"/>
    <property type="match status" value="1"/>
</dbReference>
<dbReference type="AlphaFoldDB" id="A0A2P5DBN8"/>
<organism evidence="10 11">
    <name type="scientific">Trema orientale</name>
    <name type="common">Charcoal tree</name>
    <name type="synonym">Celtis orientalis</name>
    <dbReference type="NCBI Taxonomy" id="63057"/>
    <lineage>
        <taxon>Eukaryota</taxon>
        <taxon>Viridiplantae</taxon>
        <taxon>Streptophyta</taxon>
        <taxon>Embryophyta</taxon>
        <taxon>Tracheophyta</taxon>
        <taxon>Spermatophyta</taxon>
        <taxon>Magnoliopsida</taxon>
        <taxon>eudicotyledons</taxon>
        <taxon>Gunneridae</taxon>
        <taxon>Pentapetalae</taxon>
        <taxon>rosids</taxon>
        <taxon>fabids</taxon>
        <taxon>Rosales</taxon>
        <taxon>Cannabaceae</taxon>
        <taxon>Trema</taxon>
    </lineage>
</organism>
<dbReference type="SUPFAM" id="SSF52058">
    <property type="entry name" value="L domain-like"/>
    <property type="match status" value="1"/>
</dbReference>
<dbReference type="Pfam" id="PF00931">
    <property type="entry name" value="NB-ARC"/>
    <property type="match status" value="1"/>
</dbReference>
<dbReference type="Proteomes" id="UP000237000">
    <property type="component" value="Unassembled WGS sequence"/>
</dbReference>
<dbReference type="GO" id="GO:0006952">
    <property type="term" value="P:defense response"/>
    <property type="evidence" value="ECO:0007669"/>
    <property type="project" value="UniProtKB-KW"/>
</dbReference>
<evidence type="ECO:0000259" key="8">
    <source>
        <dbReference type="Pfam" id="PF00931"/>
    </source>
</evidence>
<keyword evidence="6" id="KW-0067">ATP-binding</keyword>
<evidence type="ECO:0000256" key="2">
    <source>
        <dbReference type="ARBA" id="ARBA00022614"/>
    </source>
</evidence>
<comment type="similarity">
    <text evidence="1">Belongs to the disease resistance NB-LRR family.</text>
</comment>
<keyword evidence="7" id="KW-0175">Coiled coil</keyword>
<dbReference type="InterPro" id="IPR002182">
    <property type="entry name" value="NB-ARC"/>
</dbReference>
<dbReference type="InterPro" id="IPR050905">
    <property type="entry name" value="Plant_NBS-LRR"/>
</dbReference>
<dbReference type="InParanoid" id="A0A2P5DBN8"/>
<keyword evidence="5" id="KW-0611">Plant defense</keyword>
<dbReference type="OrthoDB" id="1193511at2759"/>
<accession>A0A2P5DBN8</accession>
<evidence type="ECO:0000256" key="6">
    <source>
        <dbReference type="ARBA" id="ARBA00022840"/>
    </source>
</evidence>
<reference evidence="11" key="1">
    <citation type="submission" date="2016-06" db="EMBL/GenBank/DDBJ databases">
        <title>Parallel loss of symbiosis genes in relatives of nitrogen-fixing non-legume Parasponia.</title>
        <authorList>
            <person name="Van Velzen R."/>
            <person name="Holmer R."/>
            <person name="Bu F."/>
            <person name="Rutten L."/>
            <person name="Van Zeijl A."/>
            <person name="Liu W."/>
            <person name="Santuari L."/>
            <person name="Cao Q."/>
            <person name="Sharma T."/>
            <person name="Shen D."/>
            <person name="Roswanjaya Y."/>
            <person name="Wardhani T."/>
            <person name="Kalhor M.S."/>
            <person name="Jansen J."/>
            <person name="Van den Hoogen J."/>
            <person name="Gungor B."/>
            <person name="Hartog M."/>
            <person name="Hontelez J."/>
            <person name="Verver J."/>
            <person name="Yang W.-C."/>
            <person name="Schijlen E."/>
            <person name="Repin R."/>
            <person name="Schilthuizen M."/>
            <person name="Schranz E."/>
            <person name="Heidstra R."/>
            <person name="Miyata K."/>
            <person name="Fedorova E."/>
            <person name="Kohlen W."/>
            <person name="Bisseling T."/>
            <person name="Smit S."/>
            <person name="Geurts R."/>
        </authorList>
    </citation>
    <scope>NUCLEOTIDE SEQUENCE [LARGE SCALE GENOMIC DNA]</scope>
    <source>
        <strain evidence="11">cv. RG33-2</strain>
    </source>
</reference>
<keyword evidence="11" id="KW-1185">Reference proteome</keyword>
<dbReference type="FunFam" id="1.10.10.10:FF:000322">
    <property type="entry name" value="Probable disease resistance protein At1g63360"/>
    <property type="match status" value="1"/>
</dbReference>
<keyword evidence="2" id="KW-0433">Leucine-rich repeat</keyword>
<dbReference type="Pfam" id="PF23559">
    <property type="entry name" value="WHD_DRP"/>
    <property type="match status" value="1"/>
</dbReference>
<evidence type="ECO:0000256" key="3">
    <source>
        <dbReference type="ARBA" id="ARBA00022737"/>
    </source>
</evidence>
<name>A0A2P5DBN8_TREOI</name>
<evidence type="ECO:0000256" key="1">
    <source>
        <dbReference type="ARBA" id="ARBA00008894"/>
    </source>
</evidence>
<feature type="domain" description="NB-ARC" evidence="8">
    <location>
        <begin position="129"/>
        <end position="287"/>
    </location>
</feature>
<dbReference type="PRINTS" id="PR00364">
    <property type="entry name" value="DISEASERSIST"/>
</dbReference>
<dbReference type="FunFam" id="3.40.50.300:FF:001091">
    <property type="entry name" value="Probable disease resistance protein At1g61300"/>
    <property type="match status" value="1"/>
</dbReference>
<feature type="coiled-coil region" evidence="7">
    <location>
        <begin position="14"/>
        <end position="99"/>
    </location>
</feature>
<dbReference type="Gene3D" id="3.40.50.300">
    <property type="entry name" value="P-loop containing nucleotide triphosphate hydrolases"/>
    <property type="match status" value="1"/>
</dbReference>
<dbReference type="GO" id="GO:0043531">
    <property type="term" value="F:ADP binding"/>
    <property type="evidence" value="ECO:0007669"/>
    <property type="project" value="InterPro"/>
</dbReference>
<dbReference type="InterPro" id="IPR042197">
    <property type="entry name" value="Apaf_helical"/>
</dbReference>
<dbReference type="SMART" id="SM00369">
    <property type="entry name" value="LRR_TYP"/>
    <property type="match status" value="3"/>
</dbReference>
<keyword evidence="4" id="KW-0547">Nucleotide-binding</keyword>
<evidence type="ECO:0000313" key="10">
    <source>
        <dbReference type="EMBL" id="PON70698.1"/>
    </source>
</evidence>
<dbReference type="Gene3D" id="3.80.10.10">
    <property type="entry name" value="Ribonuclease Inhibitor"/>
    <property type="match status" value="1"/>
</dbReference>
<comment type="caution">
    <text evidence="10">The sequence shown here is derived from an EMBL/GenBank/DDBJ whole genome shotgun (WGS) entry which is preliminary data.</text>
</comment>
<protein>
    <submittedName>
        <fullName evidence="10">NB-ARC domain, LRR domain containing protein</fullName>
    </submittedName>
</protein>
<dbReference type="SUPFAM" id="SSF52540">
    <property type="entry name" value="P-loop containing nucleoside triphosphate hydrolases"/>
    <property type="match status" value="1"/>
</dbReference>
<dbReference type="InterPro" id="IPR027417">
    <property type="entry name" value="P-loop_NTPase"/>
</dbReference>
<dbReference type="InterPro" id="IPR032675">
    <property type="entry name" value="LRR_dom_sf"/>
</dbReference>
<dbReference type="InterPro" id="IPR058922">
    <property type="entry name" value="WHD_DRP"/>
</dbReference>
<dbReference type="EMBL" id="JXTC01000281">
    <property type="protein sequence ID" value="PON70698.1"/>
    <property type="molecule type" value="Genomic_DNA"/>
</dbReference>
<feature type="domain" description="Disease resistance protein winged helix" evidence="9">
    <location>
        <begin position="379"/>
        <end position="449"/>
    </location>
</feature>
<evidence type="ECO:0000259" key="9">
    <source>
        <dbReference type="Pfam" id="PF23559"/>
    </source>
</evidence>
<sequence>MFGVISSTPLDTKMDKLKNRTERLESRKADINDELKLVESSSSLRPRKTVKRWLENVESISNKVQRLEQDVKESSWYSRGRLEMDVENHTTEVTELIEEGKFQNGLTIEVFELERDPFVTKELVGDTFEKNKKMILDCLLHGDDPVIGVYGMGGVGKTTMLTHIYNELLADRVNVSWVTVSENCSIHKLQRDIAKIVKLDISKEDDERKRAAKLRGALERWENFILILDDVWERISLDEVGICVGMRGHKLVLTTRSKEVCQKMNCRKPIYVHTLNHQEAWTLFMKTFGNDTPLSHEIEEIANSLVKECDGLPLGVATMAGSMKGVDDIHEWSNALKEIKEAKYRNGDMEFFEVFNVLKHSYDRLKDPLIQQCLLYCSLFPEDALIGSDELIEYFIDEKLIDNGMNSRRSDQIAKGHTMLNKLEKVCLLEGGTDKHGIKYVKMHDLIRDTAIKIASTEFLVRARMEVIINEIEWSEDHVRVSLMNNYILKLMNSSPPRCPKLLTLLLRDNRALKVIPDDFFMHMKKLSILDLSNTDIESLPTSMSNLQCLTALLLSGCEWLWDVPSLENLTALRRLDLSETGISELPKGMEKLINLRYLNLYDCRRLENIPDGILSQLSHIQYFKSDTFNLHGAEVAHWRKLDEFYGTFYHIDDLNTCVKSWDEREANINCTISVGGEYHRVQELKNQVFLSGIDGDTTCVLPKSIKCLSVLYCRLATNLSHMVELRGTLRECHMSGCRSMRHVICSCCCNVLFSKSLEILRLGGLPMLTDLIERQKIPPPSPSSSVLPINAFSSLKELNIAICDGLKRLFTLSQLLHLQSLERLKV</sequence>
<dbReference type="GO" id="GO:0005524">
    <property type="term" value="F:ATP binding"/>
    <property type="evidence" value="ECO:0007669"/>
    <property type="project" value="UniProtKB-KW"/>
</dbReference>
<dbReference type="InterPro" id="IPR001611">
    <property type="entry name" value="Leu-rich_rpt"/>
</dbReference>
<dbReference type="InterPro" id="IPR003591">
    <property type="entry name" value="Leu-rich_rpt_typical-subtyp"/>
</dbReference>
<evidence type="ECO:0000256" key="7">
    <source>
        <dbReference type="SAM" id="Coils"/>
    </source>
</evidence>
<dbReference type="Gene3D" id="1.10.8.430">
    <property type="entry name" value="Helical domain of apoptotic protease-activating factors"/>
    <property type="match status" value="1"/>
</dbReference>
<dbReference type="PANTHER" id="PTHR33463">
    <property type="entry name" value="NB-ARC DOMAIN-CONTAINING PROTEIN-RELATED"/>
    <property type="match status" value="1"/>
</dbReference>
<gene>
    <name evidence="10" type="ORF">TorRG33x02_256340</name>
</gene>
<keyword evidence="3" id="KW-0677">Repeat</keyword>